<dbReference type="EMBL" id="JAQQKW010000002">
    <property type="protein sequence ID" value="MDC7693453.1"/>
    <property type="molecule type" value="Genomic_DNA"/>
</dbReference>
<reference evidence="10 11" key="1">
    <citation type="submission" date="2023-01" db="EMBL/GenBank/DDBJ databases">
        <title>Novel species of the genus Asticcacaulis isolated from rivers.</title>
        <authorList>
            <person name="Lu H."/>
        </authorList>
    </citation>
    <scope>NUCLEOTIDE SEQUENCE [LARGE SCALE GENOMIC DNA]</scope>
    <source>
        <strain evidence="10 11">DXS10W</strain>
    </source>
</reference>
<dbReference type="PROSITE" id="PS51755">
    <property type="entry name" value="OMPR_PHOB"/>
    <property type="match status" value="1"/>
</dbReference>
<dbReference type="InterPro" id="IPR001867">
    <property type="entry name" value="OmpR/PhoB-type_DNA-bd"/>
</dbReference>
<name>A0ABT5IB91_9CAUL</name>
<keyword evidence="4 7" id="KW-0238">DNA-binding</keyword>
<keyword evidence="5" id="KW-0804">Transcription</keyword>
<dbReference type="Pfam" id="PF00072">
    <property type="entry name" value="Response_reg"/>
    <property type="match status" value="1"/>
</dbReference>
<evidence type="ECO:0000259" key="8">
    <source>
        <dbReference type="PROSITE" id="PS50110"/>
    </source>
</evidence>
<proteinExistence type="predicted"/>
<dbReference type="InterPro" id="IPR039420">
    <property type="entry name" value="WalR-like"/>
</dbReference>
<dbReference type="PROSITE" id="PS50110">
    <property type="entry name" value="RESPONSE_REGULATORY"/>
    <property type="match status" value="1"/>
</dbReference>
<dbReference type="Proteomes" id="UP001216595">
    <property type="component" value="Unassembled WGS sequence"/>
</dbReference>
<dbReference type="SMART" id="SM00448">
    <property type="entry name" value="REC"/>
    <property type="match status" value="1"/>
</dbReference>
<dbReference type="PANTHER" id="PTHR48111:SF1">
    <property type="entry name" value="TWO-COMPONENT RESPONSE REGULATOR ORR33"/>
    <property type="match status" value="1"/>
</dbReference>
<dbReference type="Gene3D" id="6.10.250.690">
    <property type="match status" value="1"/>
</dbReference>
<dbReference type="Gene3D" id="1.10.10.10">
    <property type="entry name" value="Winged helix-like DNA-binding domain superfamily/Winged helix DNA-binding domain"/>
    <property type="match status" value="1"/>
</dbReference>
<evidence type="ECO:0000256" key="6">
    <source>
        <dbReference type="PROSITE-ProRule" id="PRU00169"/>
    </source>
</evidence>
<dbReference type="SUPFAM" id="SSF46894">
    <property type="entry name" value="C-terminal effector domain of the bipartite response regulators"/>
    <property type="match status" value="1"/>
</dbReference>
<keyword evidence="1 6" id="KW-0597">Phosphoprotein</keyword>
<organism evidence="10 11">
    <name type="scientific">Asticcacaulis currens</name>
    <dbReference type="NCBI Taxonomy" id="2984210"/>
    <lineage>
        <taxon>Bacteria</taxon>
        <taxon>Pseudomonadati</taxon>
        <taxon>Pseudomonadota</taxon>
        <taxon>Alphaproteobacteria</taxon>
        <taxon>Caulobacterales</taxon>
        <taxon>Caulobacteraceae</taxon>
        <taxon>Asticcacaulis</taxon>
    </lineage>
</organism>
<evidence type="ECO:0000313" key="10">
    <source>
        <dbReference type="EMBL" id="MDC7693453.1"/>
    </source>
</evidence>
<evidence type="ECO:0000256" key="1">
    <source>
        <dbReference type="ARBA" id="ARBA00022553"/>
    </source>
</evidence>
<protein>
    <submittedName>
        <fullName evidence="10">Response regulator</fullName>
    </submittedName>
</protein>
<evidence type="ECO:0000313" key="11">
    <source>
        <dbReference type="Proteomes" id="UP001216595"/>
    </source>
</evidence>
<evidence type="ECO:0000256" key="3">
    <source>
        <dbReference type="ARBA" id="ARBA00023015"/>
    </source>
</evidence>
<dbReference type="PANTHER" id="PTHR48111">
    <property type="entry name" value="REGULATOR OF RPOS"/>
    <property type="match status" value="1"/>
</dbReference>
<comment type="caution">
    <text evidence="10">The sequence shown here is derived from an EMBL/GenBank/DDBJ whole genome shotgun (WGS) entry which is preliminary data.</text>
</comment>
<feature type="domain" description="OmpR/PhoB-type" evidence="9">
    <location>
        <begin position="123"/>
        <end position="221"/>
    </location>
</feature>
<keyword evidence="11" id="KW-1185">Reference proteome</keyword>
<accession>A0ABT5IB91</accession>
<dbReference type="Pfam" id="PF00486">
    <property type="entry name" value="Trans_reg_C"/>
    <property type="match status" value="1"/>
</dbReference>
<dbReference type="Gene3D" id="3.40.50.2300">
    <property type="match status" value="1"/>
</dbReference>
<dbReference type="InterPro" id="IPR036388">
    <property type="entry name" value="WH-like_DNA-bd_sf"/>
</dbReference>
<dbReference type="SUPFAM" id="SSF52172">
    <property type="entry name" value="CheY-like"/>
    <property type="match status" value="1"/>
</dbReference>
<feature type="domain" description="Response regulatory" evidence="8">
    <location>
        <begin position="2"/>
        <end position="116"/>
    </location>
</feature>
<keyword evidence="3" id="KW-0805">Transcription regulation</keyword>
<dbReference type="InterPro" id="IPR001789">
    <property type="entry name" value="Sig_transdc_resp-reg_receiver"/>
</dbReference>
<dbReference type="CDD" id="cd00383">
    <property type="entry name" value="trans_reg_C"/>
    <property type="match status" value="1"/>
</dbReference>
<sequence>MRLLLVEDDIELANGLVRALEQSNLSADVVHSCAMAQAACQAHSYQAIVMDLGLPDGDGLNLLRRLRREGITTPVLILTARDELMDRVQGLDAGGDDYLVKPFALVELEARVRALLRRGQSISPQLRFGLVELDMTSKTVTVQGAFLDLTAKELAVLEFLMQRAGRVVAKFQLAEAIYNWDQEANASMIEVFISRLRRKLSDAGADVAIRALRGLGYRLERLKTPAAETGS</sequence>
<gene>
    <name evidence="10" type="ORF">PQU94_04045</name>
</gene>
<dbReference type="InterPro" id="IPR011006">
    <property type="entry name" value="CheY-like_superfamily"/>
</dbReference>
<evidence type="ECO:0000256" key="4">
    <source>
        <dbReference type="ARBA" id="ARBA00023125"/>
    </source>
</evidence>
<evidence type="ECO:0000256" key="2">
    <source>
        <dbReference type="ARBA" id="ARBA00023012"/>
    </source>
</evidence>
<dbReference type="SMART" id="SM00862">
    <property type="entry name" value="Trans_reg_C"/>
    <property type="match status" value="1"/>
</dbReference>
<feature type="modified residue" description="4-aspartylphosphate" evidence="6">
    <location>
        <position position="51"/>
    </location>
</feature>
<feature type="DNA-binding region" description="OmpR/PhoB-type" evidence="7">
    <location>
        <begin position="123"/>
        <end position="221"/>
    </location>
</feature>
<evidence type="ECO:0000256" key="5">
    <source>
        <dbReference type="ARBA" id="ARBA00023163"/>
    </source>
</evidence>
<evidence type="ECO:0000256" key="7">
    <source>
        <dbReference type="PROSITE-ProRule" id="PRU01091"/>
    </source>
</evidence>
<evidence type="ECO:0000259" key="9">
    <source>
        <dbReference type="PROSITE" id="PS51755"/>
    </source>
</evidence>
<dbReference type="RefSeq" id="WP_272740217.1">
    <property type="nucleotide sequence ID" value="NZ_JAQQKW010000002.1"/>
</dbReference>
<dbReference type="InterPro" id="IPR016032">
    <property type="entry name" value="Sig_transdc_resp-reg_C-effctor"/>
</dbReference>
<keyword evidence="2" id="KW-0902">Two-component regulatory system</keyword>